<dbReference type="HOGENOM" id="CLU_202341_0_0_9"/>
<dbReference type="AlphaFoldDB" id="A0A0B6AS84"/>
<feature type="region of interest" description="Disordered" evidence="1">
    <location>
        <begin position="1"/>
        <end position="53"/>
    </location>
</feature>
<evidence type="ECO:0000313" key="2">
    <source>
        <dbReference type="EMBL" id="AJI23538.1"/>
    </source>
</evidence>
<protein>
    <submittedName>
        <fullName evidence="2">Uncharacterized protein</fullName>
    </submittedName>
</protein>
<dbReference type="GeneID" id="93646148"/>
<name>A0A0B6AS84_PRIM2</name>
<sequence>MMAKRKVGYKSALTNNNTPKESLSDAEFAAEYAGGEEPAKGANRNSKKGKQGK</sequence>
<feature type="compositionally biased region" description="Low complexity" evidence="1">
    <location>
        <begin position="26"/>
        <end position="42"/>
    </location>
</feature>
<reference evidence="2 3" key="1">
    <citation type="journal article" date="2015" name="Genome Announc.">
        <title>Complete genome sequences for 35 biothreat assay-relevant bacillus species.</title>
        <authorList>
            <person name="Johnson S.L."/>
            <person name="Daligault H.E."/>
            <person name="Davenport K.W."/>
            <person name="Jaissle J."/>
            <person name="Frey K.G."/>
            <person name="Ladner J.T."/>
            <person name="Broomall S.M."/>
            <person name="Bishop-Lilly K.A."/>
            <person name="Bruce D.C."/>
            <person name="Gibbons H.S."/>
            <person name="Coyne S.R."/>
            <person name="Lo C.C."/>
            <person name="Meincke L."/>
            <person name="Munk A.C."/>
            <person name="Koroleva G.I."/>
            <person name="Rosenzweig C.N."/>
            <person name="Palacios G.F."/>
            <person name="Redden C.L."/>
            <person name="Minogue T.D."/>
            <person name="Chain P.S."/>
        </authorList>
    </citation>
    <scope>NUCLEOTIDE SEQUENCE [LARGE SCALE GENOMIC DNA]</scope>
    <source>
        <strain evidence="3">ATCC 14581 / DSM 32 / JCM 2506 / NBRC 15308 / NCIMB 9376 / NCTC 10342 / NRRL B-14308 / VKM B-512</strain>
    </source>
</reference>
<dbReference type="Proteomes" id="UP000031829">
    <property type="component" value="Chromosome"/>
</dbReference>
<dbReference type="RefSeq" id="WP_013055942.1">
    <property type="nucleotide sequence ID" value="NZ_BCVB01000003.1"/>
</dbReference>
<evidence type="ECO:0000256" key="1">
    <source>
        <dbReference type="SAM" id="MobiDB-lite"/>
    </source>
</evidence>
<dbReference type="KEGG" id="bmeg:BG04_3533"/>
<dbReference type="EMBL" id="CP009920">
    <property type="protein sequence ID" value="AJI23538.1"/>
    <property type="molecule type" value="Genomic_DNA"/>
</dbReference>
<proteinExistence type="predicted"/>
<accession>A0A0B6AS84</accession>
<evidence type="ECO:0000313" key="3">
    <source>
        <dbReference type="Proteomes" id="UP000031829"/>
    </source>
</evidence>
<feature type="compositionally biased region" description="Polar residues" evidence="1">
    <location>
        <begin position="12"/>
        <end position="21"/>
    </location>
</feature>
<organism evidence="2 3">
    <name type="scientific">Priestia megaterium (strain ATCC 14581 / DSM 32 / CCUG 1817 / JCM 2506 / NBRC 15308 / NCIMB 9376 / NCTC 10342 / NRRL B-14308 / VKM B-512 / Ford 19)</name>
    <name type="common">Bacillus megaterium</name>
    <dbReference type="NCBI Taxonomy" id="1348623"/>
    <lineage>
        <taxon>Bacteria</taxon>
        <taxon>Bacillati</taxon>
        <taxon>Bacillota</taxon>
        <taxon>Bacilli</taxon>
        <taxon>Bacillales</taxon>
        <taxon>Bacillaceae</taxon>
        <taxon>Priestia</taxon>
    </lineage>
</organism>
<gene>
    <name evidence="2" type="ORF">BG04_3533</name>
</gene>